<reference evidence="5" key="1">
    <citation type="submission" date="2019-08" db="EMBL/GenBank/DDBJ databases">
        <authorList>
            <person name="Kucharzyk K."/>
            <person name="Murdoch R.W."/>
            <person name="Higgins S."/>
            <person name="Loffler F."/>
        </authorList>
    </citation>
    <scope>NUCLEOTIDE SEQUENCE</scope>
</reference>
<dbReference type="InterPro" id="IPR028082">
    <property type="entry name" value="Peripla_BP_I"/>
</dbReference>
<evidence type="ECO:0000256" key="2">
    <source>
        <dbReference type="ARBA" id="ARBA00023125"/>
    </source>
</evidence>
<keyword evidence="3" id="KW-0804">Transcription</keyword>
<gene>
    <name evidence="5" type="primary">cytR_23</name>
    <name evidence="5" type="ORF">SDC9_157057</name>
</gene>
<protein>
    <submittedName>
        <fullName evidence="5">HTH-type transcriptional repressor CytR</fullName>
    </submittedName>
</protein>
<keyword evidence="2" id="KW-0238">DNA-binding</keyword>
<keyword evidence="1" id="KW-0805">Transcription regulation</keyword>
<dbReference type="Gene3D" id="3.40.50.2300">
    <property type="match status" value="1"/>
</dbReference>
<dbReference type="Pfam" id="PF13377">
    <property type="entry name" value="Peripla_BP_3"/>
    <property type="match status" value="1"/>
</dbReference>
<dbReference type="SUPFAM" id="SSF53822">
    <property type="entry name" value="Periplasmic binding protein-like I"/>
    <property type="match status" value="1"/>
</dbReference>
<organism evidence="5">
    <name type="scientific">bioreactor metagenome</name>
    <dbReference type="NCBI Taxonomy" id="1076179"/>
    <lineage>
        <taxon>unclassified sequences</taxon>
        <taxon>metagenomes</taxon>
        <taxon>ecological metagenomes</taxon>
    </lineage>
</organism>
<evidence type="ECO:0000313" key="5">
    <source>
        <dbReference type="EMBL" id="MPN09765.1"/>
    </source>
</evidence>
<dbReference type="PANTHER" id="PTHR30146">
    <property type="entry name" value="LACI-RELATED TRANSCRIPTIONAL REPRESSOR"/>
    <property type="match status" value="1"/>
</dbReference>
<name>A0A645F5Y7_9ZZZZ</name>
<dbReference type="AlphaFoldDB" id="A0A645F5Y7"/>
<dbReference type="GO" id="GO:0000976">
    <property type="term" value="F:transcription cis-regulatory region binding"/>
    <property type="evidence" value="ECO:0007669"/>
    <property type="project" value="TreeGrafter"/>
</dbReference>
<dbReference type="EMBL" id="VSSQ01055889">
    <property type="protein sequence ID" value="MPN09765.1"/>
    <property type="molecule type" value="Genomic_DNA"/>
</dbReference>
<proteinExistence type="predicted"/>
<evidence type="ECO:0000256" key="1">
    <source>
        <dbReference type="ARBA" id="ARBA00023015"/>
    </source>
</evidence>
<evidence type="ECO:0000259" key="4">
    <source>
        <dbReference type="Pfam" id="PF13377"/>
    </source>
</evidence>
<evidence type="ECO:0000256" key="3">
    <source>
        <dbReference type="ARBA" id="ARBA00023163"/>
    </source>
</evidence>
<dbReference type="GO" id="GO:0003700">
    <property type="term" value="F:DNA-binding transcription factor activity"/>
    <property type="evidence" value="ECO:0007669"/>
    <property type="project" value="TreeGrafter"/>
</dbReference>
<feature type="domain" description="Transcriptional regulator LacI/GalR-like sensor" evidence="4">
    <location>
        <begin position="10"/>
        <end position="170"/>
    </location>
</feature>
<dbReference type="PANTHER" id="PTHR30146:SF109">
    <property type="entry name" value="HTH-TYPE TRANSCRIPTIONAL REGULATOR GALS"/>
    <property type="match status" value="1"/>
</dbReference>
<accession>A0A645F5Y7</accession>
<sequence length="176" mass="19569">MRRGVCDAVSFLLAQGRRRIAVFETFDERDGYVHCRLEGVRDAFARFGVESTPELIRRTPLAVNAGYGEMKQLLREGVEFDAVFGGYDLSCFGIMRALKEAGIRVPEEVAVIGSDDLPQCREQVPPLATVRYPMHEMGGTMCRLLAEAIRNPAASPESRELKCEFIIRESAGKAIV</sequence>
<comment type="caution">
    <text evidence="5">The sequence shown here is derived from an EMBL/GenBank/DDBJ whole genome shotgun (WGS) entry which is preliminary data.</text>
</comment>
<dbReference type="InterPro" id="IPR046335">
    <property type="entry name" value="LacI/GalR-like_sensor"/>
</dbReference>